<evidence type="ECO:0000256" key="4">
    <source>
        <dbReference type="ARBA" id="ARBA00022771"/>
    </source>
</evidence>
<evidence type="ECO:0000256" key="6">
    <source>
        <dbReference type="ARBA" id="ARBA00023015"/>
    </source>
</evidence>
<dbReference type="PANTHER" id="PTHR26374">
    <property type="entry name" value="ZINC FINGER PROTEIN ZAT5"/>
    <property type="match status" value="1"/>
</dbReference>
<protein>
    <submittedName>
        <fullName evidence="12">Zinc finger protein ZAT11-like</fullName>
    </submittedName>
</protein>
<evidence type="ECO:0000259" key="10">
    <source>
        <dbReference type="PROSITE" id="PS50157"/>
    </source>
</evidence>
<dbReference type="RefSeq" id="XP_016508476.1">
    <property type="nucleotide sequence ID" value="XM_016652990.1"/>
</dbReference>
<evidence type="ECO:0000256" key="9">
    <source>
        <dbReference type="PROSITE-ProRule" id="PRU00042"/>
    </source>
</evidence>
<dbReference type="Proteomes" id="UP000790787">
    <property type="component" value="Chromosome 22"/>
</dbReference>
<evidence type="ECO:0000256" key="2">
    <source>
        <dbReference type="ARBA" id="ARBA00022723"/>
    </source>
</evidence>
<sequence length="191" mass="21737">MCVCIDYRVMKQLTLFHSDRFNKQYTKLSICLCLHPFTMKRSREEDSDVEALAMANCSMLLSRLNNNTIKTSSFECKTCNKRFSSFQALGGHRTSHKSLRSSSIDARSKSKKTKNNNMHQCCICGMEFFMGQALGGHMRCHRAPINVPVLNNSNSSSKRILCLDLNLTPDDQNDDFKLWPTAPAPVLRCFI</sequence>
<dbReference type="STRING" id="4097.A0A1S4D523"/>
<dbReference type="AlphaFoldDB" id="A0A1S4D523"/>
<organism evidence="11 12">
    <name type="scientific">Nicotiana tabacum</name>
    <name type="common">Common tobacco</name>
    <dbReference type="NCBI Taxonomy" id="4097"/>
    <lineage>
        <taxon>Eukaryota</taxon>
        <taxon>Viridiplantae</taxon>
        <taxon>Streptophyta</taxon>
        <taxon>Embryophyta</taxon>
        <taxon>Tracheophyta</taxon>
        <taxon>Spermatophyta</taxon>
        <taxon>Magnoliopsida</taxon>
        <taxon>eudicotyledons</taxon>
        <taxon>Gunneridae</taxon>
        <taxon>Pentapetalae</taxon>
        <taxon>asterids</taxon>
        <taxon>lamiids</taxon>
        <taxon>Solanales</taxon>
        <taxon>Solanaceae</taxon>
        <taxon>Nicotianoideae</taxon>
        <taxon>Nicotianeae</taxon>
        <taxon>Nicotiana</taxon>
    </lineage>
</organism>
<dbReference type="InterPro" id="IPR036236">
    <property type="entry name" value="Znf_C2H2_sf"/>
</dbReference>
<evidence type="ECO:0000313" key="12">
    <source>
        <dbReference type="RefSeq" id="XP_016508476.1"/>
    </source>
</evidence>
<keyword evidence="4 9" id="KW-0863">Zinc-finger</keyword>
<dbReference type="KEGG" id="nta:107826051"/>
<dbReference type="Gene3D" id="3.30.160.60">
    <property type="entry name" value="Classic Zinc Finger"/>
    <property type="match status" value="1"/>
</dbReference>
<dbReference type="GO" id="GO:0008270">
    <property type="term" value="F:zinc ion binding"/>
    <property type="evidence" value="ECO:0007669"/>
    <property type="project" value="UniProtKB-KW"/>
</dbReference>
<dbReference type="RefSeq" id="XP_016508476.1">
    <property type="nucleotide sequence ID" value="XM_016652990.2"/>
</dbReference>
<dbReference type="PANTHER" id="PTHR26374:SF414">
    <property type="entry name" value="ZINC FINGER PROTEIN ZAT12-LIKE"/>
    <property type="match status" value="1"/>
</dbReference>
<dbReference type="OMA" id="CHRAPIN"/>
<evidence type="ECO:0000256" key="8">
    <source>
        <dbReference type="ARBA" id="ARBA00023242"/>
    </source>
</evidence>
<proteinExistence type="predicted"/>
<keyword evidence="5" id="KW-0862">Zinc</keyword>
<dbReference type="GO" id="GO:0005634">
    <property type="term" value="C:nucleus"/>
    <property type="evidence" value="ECO:0007669"/>
    <property type="project" value="UniProtKB-SubCell"/>
</dbReference>
<dbReference type="SUPFAM" id="SSF57667">
    <property type="entry name" value="beta-beta-alpha zinc fingers"/>
    <property type="match status" value="1"/>
</dbReference>
<keyword evidence="8" id="KW-0539">Nucleus</keyword>
<evidence type="ECO:0000313" key="11">
    <source>
        <dbReference type="Proteomes" id="UP000790787"/>
    </source>
</evidence>
<dbReference type="GeneID" id="107826051"/>
<comment type="subcellular location">
    <subcellularLocation>
        <location evidence="1">Nucleus</location>
    </subcellularLocation>
</comment>
<keyword evidence="7" id="KW-0804">Transcription</keyword>
<dbReference type="PaxDb" id="4097-A0A1S4D523"/>
<reference evidence="12" key="2">
    <citation type="submission" date="2025-08" db="UniProtKB">
        <authorList>
            <consortium name="RefSeq"/>
        </authorList>
    </citation>
    <scope>IDENTIFICATION</scope>
    <source>
        <tissue evidence="12">Leaf</tissue>
    </source>
</reference>
<dbReference type="PROSITE" id="PS50157">
    <property type="entry name" value="ZINC_FINGER_C2H2_2"/>
    <property type="match status" value="1"/>
</dbReference>
<dbReference type="InterPro" id="IPR013087">
    <property type="entry name" value="Znf_C2H2_type"/>
</dbReference>
<accession>A0A1S4D523</accession>
<name>A0A1S4D523_TOBAC</name>
<dbReference type="OrthoDB" id="9411774at2759"/>
<keyword evidence="2" id="KW-0479">Metal-binding</keyword>
<keyword evidence="6" id="KW-0805">Transcription regulation</keyword>
<reference evidence="11" key="1">
    <citation type="journal article" date="2014" name="Nat. Commun.">
        <title>The tobacco genome sequence and its comparison with those of tomato and potato.</title>
        <authorList>
            <person name="Sierro N."/>
            <person name="Battey J.N."/>
            <person name="Ouadi S."/>
            <person name="Bakaher N."/>
            <person name="Bovet L."/>
            <person name="Willig A."/>
            <person name="Goepfert S."/>
            <person name="Peitsch M.C."/>
            <person name="Ivanov N.V."/>
        </authorList>
    </citation>
    <scope>NUCLEOTIDE SEQUENCE [LARGE SCALE GENOMIC DNA]</scope>
</reference>
<evidence type="ECO:0000256" key="1">
    <source>
        <dbReference type="ARBA" id="ARBA00004123"/>
    </source>
</evidence>
<evidence type="ECO:0000256" key="3">
    <source>
        <dbReference type="ARBA" id="ARBA00022737"/>
    </source>
</evidence>
<keyword evidence="11" id="KW-1185">Reference proteome</keyword>
<evidence type="ECO:0000256" key="7">
    <source>
        <dbReference type="ARBA" id="ARBA00023163"/>
    </source>
</evidence>
<gene>
    <name evidence="12" type="primary">LOC107826051</name>
</gene>
<feature type="domain" description="C2H2-type" evidence="10">
    <location>
        <begin position="74"/>
        <end position="101"/>
    </location>
</feature>
<evidence type="ECO:0000256" key="5">
    <source>
        <dbReference type="ARBA" id="ARBA00022833"/>
    </source>
</evidence>
<keyword evidence="3" id="KW-0677">Repeat</keyword>
<dbReference type="PROSITE" id="PS00028">
    <property type="entry name" value="ZINC_FINGER_C2H2_1"/>
    <property type="match status" value="2"/>
</dbReference>
<dbReference type="Pfam" id="PF13912">
    <property type="entry name" value="zf-C2H2_6"/>
    <property type="match status" value="2"/>
</dbReference>
<dbReference type="SMART" id="SM00355">
    <property type="entry name" value="ZnF_C2H2"/>
    <property type="match status" value="2"/>
</dbReference>